<feature type="domain" description="Glycosyltransferase 2-like" evidence="3">
    <location>
        <begin position="154"/>
        <end position="261"/>
    </location>
</feature>
<evidence type="ECO:0000313" key="4">
    <source>
        <dbReference type="EMBL" id="CAL4081183.1"/>
    </source>
</evidence>
<gene>
    <name evidence="4" type="ORF">MNOR_LOCUS11495</name>
</gene>
<evidence type="ECO:0000256" key="2">
    <source>
        <dbReference type="ARBA" id="ARBA00023180"/>
    </source>
</evidence>
<reference evidence="4 5" key="1">
    <citation type="submission" date="2024-05" db="EMBL/GenBank/DDBJ databases">
        <authorList>
            <person name="Wallberg A."/>
        </authorList>
    </citation>
    <scope>NUCLEOTIDE SEQUENCE [LARGE SCALE GENOMIC DNA]</scope>
</reference>
<keyword evidence="2" id="KW-0325">Glycoprotein</keyword>
<keyword evidence="5" id="KW-1185">Reference proteome</keyword>
<dbReference type="Pfam" id="PF00535">
    <property type="entry name" value="Glycos_transf_2"/>
    <property type="match status" value="1"/>
</dbReference>
<dbReference type="InterPro" id="IPR001173">
    <property type="entry name" value="Glyco_trans_2-like"/>
</dbReference>
<dbReference type="PANTHER" id="PTHR11675">
    <property type="entry name" value="N-ACETYLGALACTOSAMINYLTRANSFERASE"/>
    <property type="match status" value="1"/>
</dbReference>
<evidence type="ECO:0000259" key="3">
    <source>
        <dbReference type="Pfam" id="PF00535"/>
    </source>
</evidence>
<dbReference type="PANTHER" id="PTHR11675:SF134">
    <property type="entry name" value="N-ACETYLGALACTOSAMINYLTRANSFERASE 4-RELATED"/>
    <property type="match status" value="1"/>
</dbReference>
<organism evidence="4 5">
    <name type="scientific">Meganyctiphanes norvegica</name>
    <name type="common">Northern krill</name>
    <name type="synonym">Thysanopoda norvegica</name>
    <dbReference type="NCBI Taxonomy" id="48144"/>
    <lineage>
        <taxon>Eukaryota</taxon>
        <taxon>Metazoa</taxon>
        <taxon>Ecdysozoa</taxon>
        <taxon>Arthropoda</taxon>
        <taxon>Crustacea</taxon>
        <taxon>Multicrustacea</taxon>
        <taxon>Malacostraca</taxon>
        <taxon>Eumalacostraca</taxon>
        <taxon>Eucarida</taxon>
        <taxon>Euphausiacea</taxon>
        <taxon>Euphausiidae</taxon>
        <taxon>Meganyctiphanes</taxon>
    </lineage>
</organism>
<proteinExistence type="predicted"/>
<dbReference type="GO" id="GO:0004653">
    <property type="term" value="F:polypeptide N-acetylgalactosaminyltransferase activity"/>
    <property type="evidence" value="ECO:0007669"/>
    <property type="project" value="TreeGrafter"/>
</dbReference>
<dbReference type="InterPro" id="IPR029044">
    <property type="entry name" value="Nucleotide-diphossugar_trans"/>
</dbReference>
<name>A0AAV2QD09_MEGNR</name>
<dbReference type="GO" id="GO:0005794">
    <property type="term" value="C:Golgi apparatus"/>
    <property type="evidence" value="ECO:0007669"/>
    <property type="project" value="TreeGrafter"/>
</dbReference>
<accession>A0AAV2QD09</accession>
<dbReference type="GO" id="GO:0006493">
    <property type="term" value="P:protein O-linked glycosylation"/>
    <property type="evidence" value="ECO:0007669"/>
    <property type="project" value="TreeGrafter"/>
</dbReference>
<evidence type="ECO:0000313" key="5">
    <source>
        <dbReference type="Proteomes" id="UP001497623"/>
    </source>
</evidence>
<sequence>MHYDPINLIPISGGASGGEEEQQKGLDWNIASIKSIRALSRVLSPEGGALFNENNKFTDGPFPDSGVVPGEKQELKDWHNYERQREDALKTGPGEQGAPHELKEGLEKERHDLWNTNGFNALLSDQISIDRSLRDIRHIGCKSKKYKSKLPTVSVVVPFFEEHWTTLLRTVKSVVNRSPSNVLKEIILVDDGSTIKDFLKEPLDKWLATNAPMTQVVRLKERSGLIQARQEGAMVATGDVIVVLDSHVEVMNDWLPPLLAPA</sequence>
<dbReference type="Gene3D" id="3.90.550.10">
    <property type="entry name" value="Spore Coat Polysaccharide Biosynthesis Protein SpsA, Chain A"/>
    <property type="match status" value="1"/>
</dbReference>
<dbReference type="EMBL" id="CAXKWB010006057">
    <property type="protein sequence ID" value="CAL4081183.1"/>
    <property type="molecule type" value="Genomic_DNA"/>
</dbReference>
<feature type="non-terminal residue" evidence="4">
    <location>
        <position position="262"/>
    </location>
</feature>
<keyword evidence="1" id="KW-1015">Disulfide bond</keyword>
<protein>
    <recommendedName>
        <fullName evidence="3">Glycosyltransferase 2-like domain-containing protein</fullName>
    </recommendedName>
</protein>
<evidence type="ECO:0000256" key="1">
    <source>
        <dbReference type="ARBA" id="ARBA00023157"/>
    </source>
</evidence>
<dbReference type="Proteomes" id="UP001497623">
    <property type="component" value="Unassembled WGS sequence"/>
</dbReference>
<comment type="caution">
    <text evidence="4">The sequence shown here is derived from an EMBL/GenBank/DDBJ whole genome shotgun (WGS) entry which is preliminary data.</text>
</comment>
<dbReference type="SUPFAM" id="SSF53448">
    <property type="entry name" value="Nucleotide-diphospho-sugar transferases"/>
    <property type="match status" value="1"/>
</dbReference>
<dbReference type="AlphaFoldDB" id="A0AAV2QD09"/>